<dbReference type="Pfam" id="PF00276">
    <property type="entry name" value="Ribosomal_L23"/>
    <property type="match status" value="1"/>
</dbReference>
<dbReference type="EMBL" id="AP006496">
    <property type="protein sequence ID" value="BAM81228.1"/>
    <property type="molecule type" value="Genomic_DNA"/>
</dbReference>
<dbReference type="GO" id="GO:0005762">
    <property type="term" value="C:mitochondrial large ribosomal subunit"/>
    <property type="evidence" value="ECO:0007669"/>
    <property type="project" value="TreeGrafter"/>
</dbReference>
<dbReference type="AlphaFoldDB" id="M1VJ26"/>
<comment type="similarity">
    <text evidence="1">Belongs to the universal ribosomal protein uL23 family.</text>
</comment>
<dbReference type="GeneID" id="16995334"/>
<dbReference type="OMA" id="RVEPNYT"/>
<evidence type="ECO:0000256" key="4">
    <source>
        <dbReference type="ARBA" id="ARBA00039977"/>
    </source>
</evidence>
<dbReference type="InterPro" id="IPR012678">
    <property type="entry name" value="Ribosomal_uL23/eL15/eS24_sf"/>
</dbReference>
<dbReference type="PANTHER" id="PTHR12059:SF5">
    <property type="entry name" value="LARGE RIBOSOMAL SUBUNIT PROTEIN UL23M"/>
    <property type="match status" value="1"/>
</dbReference>
<dbReference type="InterPro" id="IPR013025">
    <property type="entry name" value="Ribosomal_uL23-like"/>
</dbReference>
<dbReference type="SUPFAM" id="SSF54189">
    <property type="entry name" value="Ribosomal proteins S24e, L23 and L15e"/>
    <property type="match status" value="1"/>
</dbReference>
<keyword evidence="3" id="KW-0687">Ribonucleoprotein</keyword>
<sequence>MPPRLYFPNFNLRLRFEPALRAEQKQLSKSTADTFRTRFIKLKTVPSLTRVEIKQILEKLYGLPVERVNTLNVYGKRRRYLGRYDWRDQDFKYAYVRLAEEAEVPRDPRPPSSG</sequence>
<dbReference type="PANTHER" id="PTHR12059">
    <property type="entry name" value="RIBOSOMAL PROTEIN L23-RELATED"/>
    <property type="match status" value="1"/>
</dbReference>
<evidence type="ECO:0000256" key="3">
    <source>
        <dbReference type="ARBA" id="ARBA00023274"/>
    </source>
</evidence>
<reference evidence="5 6" key="2">
    <citation type="journal article" date="2007" name="BMC Biol.">
        <title>A 100%-complete sequence reveals unusually simple genomic features in the hot-spring red alga Cyanidioschyzon merolae.</title>
        <authorList>
            <person name="Nozaki H."/>
            <person name="Takano H."/>
            <person name="Misumi O."/>
            <person name="Terasawa K."/>
            <person name="Matsuzaki M."/>
            <person name="Maruyama S."/>
            <person name="Nishida K."/>
            <person name="Yagisawa F."/>
            <person name="Yoshida Y."/>
            <person name="Fujiwara T."/>
            <person name="Takio S."/>
            <person name="Tamura K."/>
            <person name="Chung S.J."/>
            <person name="Nakamura S."/>
            <person name="Kuroiwa H."/>
            <person name="Tanaka K."/>
            <person name="Sato N."/>
            <person name="Kuroiwa T."/>
        </authorList>
    </citation>
    <scope>NUCLEOTIDE SEQUENCE [LARGE SCALE GENOMIC DNA]</scope>
    <source>
        <strain evidence="5 6">10D</strain>
    </source>
</reference>
<keyword evidence="2 5" id="KW-0689">Ribosomal protein</keyword>
<dbReference type="Gene3D" id="3.30.70.330">
    <property type="match status" value="1"/>
</dbReference>
<dbReference type="eggNOG" id="KOG4089">
    <property type="taxonomic scope" value="Eukaryota"/>
</dbReference>
<dbReference type="Proteomes" id="UP000007014">
    <property type="component" value="Chromosome 14"/>
</dbReference>
<evidence type="ECO:0000313" key="6">
    <source>
        <dbReference type="Proteomes" id="UP000007014"/>
    </source>
</evidence>
<dbReference type="HOGENOM" id="CLU_2124601_0_0_1"/>
<dbReference type="RefSeq" id="XP_005537264.1">
    <property type="nucleotide sequence ID" value="XM_005537207.1"/>
</dbReference>
<reference evidence="5 6" key="1">
    <citation type="journal article" date="2004" name="Nature">
        <title>Genome sequence of the ultrasmall unicellular red alga Cyanidioschyzon merolae 10D.</title>
        <authorList>
            <person name="Matsuzaki M."/>
            <person name="Misumi O."/>
            <person name="Shin-i T."/>
            <person name="Maruyama S."/>
            <person name="Takahara M."/>
            <person name="Miyagishima S."/>
            <person name="Mori T."/>
            <person name="Nishida K."/>
            <person name="Yagisawa F."/>
            <person name="Nishida K."/>
            <person name="Yoshida Y."/>
            <person name="Nishimura Y."/>
            <person name="Nakao S."/>
            <person name="Kobayashi T."/>
            <person name="Momoyama Y."/>
            <person name="Higashiyama T."/>
            <person name="Minoda A."/>
            <person name="Sano M."/>
            <person name="Nomoto H."/>
            <person name="Oishi K."/>
            <person name="Hayashi H."/>
            <person name="Ohta F."/>
            <person name="Nishizaka S."/>
            <person name="Haga S."/>
            <person name="Miura S."/>
            <person name="Morishita T."/>
            <person name="Kabeya Y."/>
            <person name="Terasawa K."/>
            <person name="Suzuki Y."/>
            <person name="Ishii Y."/>
            <person name="Asakawa S."/>
            <person name="Takano H."/>
            <person name="Ohta N."/>
            <person name="Kuroiwa H."/>
            <person name="Tanaka K."/>
            <person name="Shimizu N."/>
            <person name="Sugano S."/>
            <person name="Sato N."/>
            <person name="Nozaki H."/>
            <person name="Ogasawara N."/>
            <person name="Kohara Y."/>
            <person name="Kuroiwa T."/>
        </authorList>
    </citation>
    <scope>NUCLEOTIDE SEQUENCE [LARGE SCALE GENOMIC DNA]</scope>
    <source>
        <strain evidence="5 6">10D</strain>
    </source>
</reference>
<dbReference type="STRING" id="280699.M1VJ26"/>
<dbReference type="InterPro" id="IPR012677">
    <property type="entry name" value="Nucleotide-bd_a/b_plait_sf"/>
</dbReference>
<proteinExistence type="inferred from homology"/>
<dbReference type="GO" id="GO:0003735">
    <property type="term" value="F:structural constituent of ribosome"/>
    <property type="evidence" value="ECO:0007669"/>
    <property type="project" value="InterPro"/>
</dbReference>
<keyword evidence="6" id="KW-1185">Reference proteome</keyword>
<dbReference type="KEGG" id="cme:CYME_CMN112C"/>
<organism evidence="5 6">
    <name type="scientific">Cyanidioschyzon merolae (strain NIES-3377 / 10D)</name>
    <name type="common">Unicellular red alga</name>
    <dbReference type="NCBI Taxonomy" id="280699"/>
    <lineage>
        <taxon>Eukaryota</taxon>
        <taxon>Rhodophyta</taxon>
        <taxon>Bangiophyceae</taxon>
        <taxon>Cyanidiales</taxon>
        <taxon>Cyanidiaceae</taxon>
        <taxon>Cyanidioschyzon</taxon>
    </lineage>
</organism>
<accession>M1VJ26</accession>
<dbReference type="GO" id="GO:0032543">
    <property type="term" value="P:mitochondrial translation"/>
    <property type="evidence" value="ECO:0007669"/>
    <property type="project" value="TreeGrafter"/>
</dbReference>
<dbReference type="Gramene" id="CMN112CT">
    <property type="protein sequence ID" value="CMN112CT"/>
    <property type="gene ID" value="CMN112C"/>
</dbReference>
<gene>
    <name evidence="5" type="ORF">CYME_CMN112C</name>
</gene>
<evidence type="ECO:0000256" key="1">
    <source>
        <dbReference type="ARBA" id="ARBA00006700"/>
    </source>
</evidence>
<evidence type="ECO:0000313" key="5">
    <source>
        <dbReference type="EMBL" id="BAM81228.1"/>
    </source>
</evidence>
<protein>
    <recommendedName>
        <fullName evidence="4">Large ribosomal subunit protein uL23m</fullName>
    </recommendedName>
</protein>
<dbReference type="OrthoDB" id="275582at2759"/>
<evidence type="ECO:0000256" key="2">
    <source>
        <dbReference type="ARBA" id="ARBA00022980"/>
    </source>
</evidence>
<name>M1VJ26_CYAM1</name>